<organism evidence="4 5">
    <name type="scientific">Paspalum vaginatum</name>
    <name type="common">seashore paspalum</name>
    <dbReference type="NCBI Taxonomy" id="158149"/>
    <lineage>
        <taxon>Eukaryota</taxon>
        <taxon>Viridiplantae</taxon>
        <taxon>Streptophyta</taxon>
        <taxon>Embryophyta</taxon>
        <taxon>Tracheophyta</taxon>
        <taxon>Spermatophyta</taxon>
        <taxon>Magnoliopsida</taxon>
        <taxon>Liliopsida</taxon>
        <taxon>Poales</taxon>
        <taxon>Poaceae</taxon>
        <taxon>PACMAD clade</taxon>
        <taxon>Panicoideae</taxon>
        <taxon>Andropogonodae</taxon>
        <taxon>Paspaleae</taxon>
        <taxon>Paspalinae</taxon>
        <taxon>Paspalum</taxon>
    </lineage>
</organism>
<evidence type="ECO:0000259" key="3">
    <source>
        <dbReference type="Pfam" id="PF16900"/>
    </source>
</evidence>
<dbReference type="Gene3D" id="2.40.50.140">
    <property type="entry name" value="Nucleic acid-binding proteins"/>
    <property type="match status" value="2"/>
</dbReference>
<dbReference type="CDD" id="cd04480">
    <property type="entry name" value="RPA1_DBD_A_like"/>
    <property type="match status" value="1"/>
</dbReference>
<dbReference type="AlphaFoldDB" id="A0A9W8CF48"/>
<keyword evidence="5" id="KW-1185">Reference proteome</keyword>
<dbReference type="GO" id="GO:0003677">
    <property type="term" value="F:DNA binding"/>
    <property type="evidence" value="ECO:0007669"/>
    <property type="project" value="UniProtKB-KW"/>
</dbReference>
<name>A0A9W8CF48_9POAL</name>
<evidence type="ECO:0000256" key="1">
    <source>
        <dbReference type="ARBA" id="ARBA00023125"/>
    </source>
</evidence>
<dbReference type="Proteomes" id="UP001164776">
    <property type="component" value="Unassembled WGS sequence"/>
</dbReference>
<dbReference type="Pfam" id="PF16900">
    <property type="entry name" value="REPA_OB_2"/>
    <property type="match status" value="1"/>
</dbReference>
<feature type="domain" description="Replication protein A OB" evidence="3">
    <location>
        <begin position="138"/>
        <end position="218"/>
    </location>
</feature>
<dbReference type="PANTHER" id="PTHR47165:SF3">
    <property type="entry name" value="RETROTRANSPOSON-LIKE PROTEIN"/>
    <property type="match status" value="1"/>
</dbReference>
<dbReference type="SUPFAM" id="SSF50249">
    <property type="entry name" value="Nucleic acid-binding proteins"/>
    <property type="match status" value="2"/>
</dbReference>
<dbReference type="InterPro" id="IPR012340">
    <property type="entry name" value="NA-bd_OB-fold"/>
</dbReference>
<reference evidence="4 5" key="1">
    <citation type="submission" date="2022-10" db="EMBL/GenBank/DDBJ databases">
        <title>WGS assembly of Paspalum vaginatum 540-79.</title>
        <authorList>
            <person name="Sun G."/>
            <person name="Wase N."/>
            <person name="Shu S."/>
            <person name="Jenkins J."/>
            <person name="Zhou B."/>
            <person name="Torres-Rodriguez J."/>
            <person name="Chen C."/>
            <person name="Sandor L."/>
            <person name="Plott C."/>
            <person name="Yoshinga Y."/>
            <person name="Daum C."/>
            <person name="Qi P."/>
            <person name="Barry K."/>
            <person name="Lipzen A."/>
            <person name="Berry L."/>
            <person name="Pedersen C."/>
            <person name="Gottilla T."/>
            <person name="Foltz A."/>
            <person name="Yu H."/>
            <person name="O'Malley R."/>
            <person name="Zhang C."/>
            <person name="Devos K."/>
            <person name="Sigmon B."/>
            <person name="Yu B."/>
            <person name="Obata T."/>
            <person name="Schmutz J."/>
            <person name="Schnable J."/>
        </authorList>
    </citation>
    <scope>NUCLEOTIDE SEQUENCE [LARGE SCALE GENOMIC DNA]</scope>
    <source>
        <strain evidence="5">cv. 540-79</strain>
    </source>
</reference>
<evidence type="ECO:0000313" key="4">
    <source>
        <dbReference type="EMBL" id="KAJ1256523.1"/>
    </source>
</evidence>
<evidence type="ECO:0008006" key="6">
    <source>
        <dbReference type="Google" id="ProtNLM"/>
    </source>
</evidence>
<dbReference type="OrthoDB" id="696647at2759"/>
<evidence type="ECO:0000313" key="5">
    <source>
        <dbReference type="Proteomes" id="UP001164776"/>
    </source>
</evidence>
<dbReference type="Pfam" id="PF02721">
    <property type="entry name" value="DUF223"/>
    <property type="match status" value="1"/>
</dbReference>
<accession>A0A9W8CF48</accession>
<dbReference type="CDD" id="cd04481">
    <property type="entry name" value="RPA1_DBD_B_like"/>
    <property type="match status" value="1"/>
</dbReference>
<keyword evidence="1" id="KW-0238">DNA-binding</keyword>
<proteinExistence type="predicted"/>
<comment type="caution">
    <text evidence="4">The sequence shown here is derived from an EMBL/GenBank/DDBJ whole genome shotgun (WGS) entry which is preliminary data.</text>
</comment>
<dbReference type="InterPro" id="IPR003871">
    <property type="entry name" value="RFA1B/D_OB_1st"/>
</dbReference>
<dbReference type="PANTHER" id="PTHR47165">
    <property type="entry name" value="OS03G0429900 PROTEIN"/>
    <property type="match status" value="1"/>
</dbReference>
<protein>
    <recommendedName>
        <fullName evidence="6">DUF223 domain-containing protein</fullName>
    </recommendedName>
</protein>
<feature type="domain" description="Replication protein A 70 kDa DNA-binding subunit B/D first OB fold" evidence="2">
    <location>
        <begin position="3"/>
        <end position="106"/>
    </location>
</feature>
<gene>
    <name evidence="4" type="ORF">BS78_K009400</name>
</gene>
<evidence type="ECO:0000259" key="2">
    <source>
        <dbReference type="Pfam" id="PF02721"/>
    </source>
</evidence>
<dbReference type="EMBL" id="MU629504">
    <property type="protein sequence ID" value="KAJ1256523.1"/>
    <property type="molecule type" value="Genomic_DNA"/>
</dbReference>
<sequence>MAFDLLPSLRPRVRHGVVRVHVARKWEFHGGTDDGPITHLDLVLVDEKGNSMYGEIPIEEVERKSPLLEEGGVYVIRRFRVSNAKATFMPMPGNYIIEFTYYTLIEPVVDNAVSIPHLVYHLTPFGDLAQRAGIYSRFTDIIGVLVEVSETKVVHPSGKAVPTITRDITIRDLSYSEMKVTLWGNRASAFTLDGVYDPNEAKPIIVLLVGTLAKNYQGQVYLSANAACRWYFNPEILEANPFYSRYKICFIATHGTAEAEMVCFGDVAGRIVGKPFQQVMRATRPSEDFPPDIAAIVSLRFTFAIVLTDQSFDKPDKSF</sequence>
<dbReference type="InterPro" id="IPR031657">
    <property type="entry name" value="REPA_OB_2"/>
</dbReference>